<protein>
    <submittedName>
        <fullName evidence="4">DNA-protecting protein DprA</fullName>
    </submittedName>
</protein>
<dbReference type="InterPro" id="IPR003488">
    <property type="entry name" value="DprA"/>
</dbReference>
<dbReference type="Gene3D" id="3.40.50.450">
    <property type="match status" value="1"/>
</dbReference>
<dbReference type="Pfam" id="PF17782">
    <property type="entry name" value="WHD_DprA"/>
    <property type="match status" value="1"/>
</dbReference>
<dbReference type="NCBIfam" id="TIGR00732">
    <property type="entry name" value="dprA"/>
    <property type="match status" value="1"/>
</dbReference>
<evidence type="ECO:0000313" key="4">
    <source>
        <dbReference type="EMBL" id="TPH13215.1"/>
    </source>
</evidence>
<dbReference type="PANTHER" id="PTHR43022:SF1">
    <property type="entry name" value="PROTEIN SMF"/>
    <property type="match status" value="1"/>
</dbReference>
<evidence type="ECO:0000259" key="3">
    <source>
        <dbReference type="Pfam" id="PF17782"/>
    </source>
</evidence>
<dbReference type="InterPro" id="IPR057666">
    <property type="entry name" value="DrpA_SLOG"/>
</dbReference>
<feature type="domain" description="DprA winged helix" evidence="3">
    <location>
        <begin position="322"/>
        <end position="376"/>
    </location>
</feature>
<sequence length="381" mass="41658">MQANNLPLWLALKFVPRLAVHKKIALVEEFGIKPLFTTKQSRSILTSSHGLTAKQLAAFEAPDWQKINAVIEQSIQCSSELIPFEDDCYPQLLKQIYDPPLVLFIQGNKKLLNRPQLAIVGSRNASIEAREVSFAIAQELSQSHFVVTSGLALGVDAAAHKGTLSVSEATIAVVATGLDSIYPSRHKKLAQDILKKQGAIISEFLPGTQARAGHFPKRNRIISGLSLGVLVVEATIKSGSLITARCAIEHNREVFAIPSSINNAQAKGCHWLIKQGAKLVESFADIVEELNPVDISGLHLEVERQDQQKPQQKTNNIEQKKNPQKDLCKDALLASVGFEITPVDRVVSRSKLPIEEVLTRLTVLELSGLVSAVPGGYLRVK</sequence>
<accession>A0A502KST5</accession>
<dbReference type="GO" id="GO:0009294">
    <property type="term" value="P:DNA-mediated transformation"/>
    <property type="evidence" value="ECO:0007669"/>
    <property type="project" value="InterPro"/>
</dbReference>
<evidence type="ECO:0000259" key="2">
    <source>
        <dbReference type="Pfam" id="PF02481"/>
    </source>
</evidence>
<reference evidence="4 5" key="1">
    <citation type="submission" date="2019-01" db="EMBL/GenBank/DDBJ databases">
        <title>Litorilituus lipolytica sp. nov., isolated from intertidal sand of the Yellow Sea in China.</title>
        <authorList>
            <person name="Liu A."/>
        </authorList>
    </citation>
    <scope>NUCLEOTIDE SEQUENCE [LARGE SCALE GENOMIC DNA]</scope>
    <source>
        <strain evidence="4 5">RZ04</strain>
    </source>
</reference>
<keyword evidence="5" id="KW-1185">Reference proteome</keyword>
<dbReference type="InterPro" id="IPR041614">
    <property type="entry name" value="DprA_WH"/>
</dbReference>
<dbReference type="InterPro" id="IPR036388">
    <property type="entry name" value="WH-like_DNA-bd_sf"/>
</dbReference>
<evidence type="ECO:0000256" key="1">
    <source>
        <dbReference type="ARBA" id="ARBA00006525"/>
    </source>
</evidence>
<dbReference type="EMBL" id="SAWY01000036">
    <property type="protein sequence ID" value="TPH13215.1"/>
    <property type="molecule type" value="Genomic_DNA"/>
</dbReference>
<evidence type="ECO:0000313" key="5">
    <source>
        <dbReference type="Proteomes" id="UP000315303"/>
    </source>
</evidence>
<comment type="caution">
    <text evidence="4">The sequence shown here is derived from an EMBL/GenBank/DDBJ whole genome shotgun (WGS) entry which is preliminary data.</text>
</comment>
<gene>
    <name evidence="4" type="primary">dprA</name>
    <name evidence="4" type="ORF">EPA86_13555</name>
</gene>
<organism evidence="4 5">
    <name type="scientific">Litorilituus lipolyticus</name>
    <dbReference type="NCBI Taxonomy" id="2491017"/>
    <lineage>
        <taxon>Bacteria</taxon>
        <taxon>Pseudomonadati</taxon>
        <taxon>Pseudomonadota</taxon>
        <taxon>Gammaproteobacteria</taxon>
        <taxon>Alteromonadales</taxon>
        <taxon>Colwelliaceae</taxon>
        <taxon>Litorilituus</taxon>
    </lineage>
</organism>
<comment type="similarity">
    <text evidence="1">Belongs to the DprA/Smf family.</text>
</comment>
<name>A0A502KST5_9GAMM</name>
<dbReference type="SUPFAM" id="SSF102405">
    <property type="entry name" value="MCP/YpsA-like"/>
    <property type="match status" value="1"/>
</dbReference>
<dbReference type="Gene3D" id="1.10.10.10">
    <property type="entry name" value="Winged helix-like DNA-binding domain superfamily/Winged helix DNA-binding domain"/>
    <property type="match status" value="1"/>
</dbReference>
<dbReference type="PANTHER" id="PTHR43022">
    <property type="entry name" value="PROTEIN SMF"/>
    <property type="match status" value="1"/>
</dbReference>
<dbReference type="AlphaFoldDB" id="A0A502KST5"/>
<dbReference type="RefSeq" id="WP_140604488.1">
    <property type="nucleotide sequence ID" value="NZ_SAWY01000036.1"/>
</dbReference>
<dbReference type="Pfam" id="PF02481">
    <property type="entry name" value="DNA_processg_A"/>
    <property type="match status" value="1"/>
</dbReference>
<proteinExistence type="inferred from homology"/>
<dbReference type="Proteomes" id="UP000315303">
    <property type="component" value="Unassembled WGS sequence"/>
</dbReference>
<dbReference type="OrthoDB" id="9785707at2"/>
<feature type="domain" description="Smf/DprA SLOG" evidence="2">
    <location>
        <begin position="81"/>
        <end position="290"/>
    </location>
</feature>